<feature type="transmembrane region" description="Helical" evidence="8">
    <location>
        <begin position="374"/>
        <end position="393"/>
    </location>
</feature>
<feature type="transmembrane region" description="Helical" evidence="8">
    <location>
        <begin position="136"/>
        <end position="153"/>
    </location>
</feature>
<sequence>MTPATLILLALVIPTVVAVLLPLFAGRPNVREAVTLIGAVALFAVVLMLLPVVLAGGRPELDVWTVVPGLKIAFSVEPLGMLFALIASGLWIANSVYSIGYMRAEKAHRQTLFYVCFAIALAGTMGVALAGNLFTLFLFYEVLTISTYPLVTHRGTEEARNAGRLYLLMLLGASTILLLPALGWTWVAAETLDFRPGGILGGVVSNTALGLMLGLYVFGTAKAAVMPLHFWLPAAMVAPTPVSALLHAVAVVKAGVFTILKVTVYTFGIETLAEAGTGDWLVYVAGITIVVASAIALRQDNLKRRLAYSTVSQLSYVVLGAALFTPLAIVGAAMHIAAHAVSKITLFFSAGSLHTGTHVDNISEMDGIGGKQPWTMAAFTVGALSMIGVPPTAGFLGKWFILMAAVAIGQWFAVGVIVISTMLNASYFLPIVYRAYRRTGEGRVTLSEAPWPMVLPLVVTAAITVLLFAWPDVPYRLAEMLSQSVAVGPPG</sequence>
<feature type="transmembrane region" description="Helical" evidence="8">
    <location>
        <begin position="449"/>
        <end position="470"/>
    </location>
</feature>
<comment type="similarity">
    <text evidence="2">Belongs to the CPA3 antiporters (TC 2.A.63) subunit D family.</text>
</comment>
<evidence type="ECO:0000256" key="6">
    <source>
        <dbReference type="ARBA" id="ARBA00023136"/>
    </source>
</evidence>
<keyword evidence="3" id="KW-1003">Cell membrane</keyword>
<feature type="transmembrane region" description="Helical" evidence="8">
    <location>
        <begin position="230"/>
        <end position="260"/>
    </location>
</feature>
<dbReference type="GO" id="GO:0005886">
    <property type="term" value="C:plasma membrane"/>
    <property type="evidence" value="ECO:0007669"/>
    <property type="project" value="UniProtKB-SubCell"/>
</dbReference>
<feature type="transmembrane region" description="Helical" evidence="8">
    <location>
        <begin position="165"/>
        <end position="187"/>
    </location>
</feature>
<evidence type="ECO:0000256" key="7">
    <source>
        <dbReference type="RuleBase" id="RU000320"/>
    </source>
</evidence>
<feature type="transmembrane region" description="Helical" evidence="8">
    <location>
        <begin position="199"/>
        <end position="218"/>
    </location>
</feature>
<keyword evidence="5 8" id="KW-1133">Transmembrane helix</keyword>
<feature type="transmembrane region" description="Helical" evidence="8">
    <location>
        <begin position="400"/>
        <end position="429"/>
    </location>
</feature>
<dbReference type="InterPro" id="IPR050586">
    <property type="entry name" value="CPA3_Na-H_Antiporter_D"/>
</dbReference>
<dbReference type="PANTHER" id="PTHR42703">
    <property type="entry name" value="NADH DEHYDROGENASE"/>
    <property type="match status" value="1"/>
</dbReference>
<keyword evidence="11" id="KW-1185">Reference proteome</keyword>
<feature type="transmembrane region" description="Helical" evidence="8">
    <location>
        <begin position="280"/>
        <end position="297"/>
    </location>
</feature>
<evidence type="ECO:0000256" key="8">
    <source>
        <dbReference type="SAM" id="Phobius"/>
    </source>
</evidence>
<evidence type="ECO:0000256" key="4">
    <source>
        <dbReference type="ARBA" id="ARBA00022692"/>
    </source>
</evidence>
<evidence type="ECO:0000256" key="2">
    <source>
        <dbReference type="ARBA" id="ARBA00005346"/>
    </source>
</evidence>
<feature type="transmembrane region" description="Helical" evidence="8">
    <location>
        <begin position="317"/>
        <end position="338"/>
    </location>
</feature>
<dbReference type="Proteomes" id="UP000199071">
    <property type="component" value="Unassembled WGS sequence"/>
</dbReference>
<feature type="domain" description="NADH:quinone oxidoreductase/Mrp antiporter transmembrane" evidence="9">
    <location>
        <begin position="130"/>
        <end position="423"/>
    </location>
</feature>
<protein>
    <submittedName>
        <fullName evidence="10">Multisubunit sodium/proton antiporter, MrpD subunit</fullName>
    </submittedName>
</protein>
<reference evidence="10 11" key="1">
    <citation type="submission" date="2016-10" db="EMBL/GenBank/DDBJ databases">
        <authorList>
            <person name="de Groot N.N."/>
        </authorList>
    </citation>
    <scope>NUCLEOTIDE SEQUENCE [LARGE SCALE GENOMIC DNA]</scope>
    <source>
        <strain evidence="10 11">ATCC 35022</strain>
    </source>
</reference>
<dbReference type="AlphaFoldDB" id="A0A1G6CDW6"/>
<evidence type="ECO:0000256" key="5">
    <source>
        <dbReference type="ARBA" id="ARBA00022989"/>
    </source>
</evidence>
<dbReference type="RefSeq" id="WP_090876621.1">
    <property type="nucleotide sequence ID" value="NZ_FMXQ01000004.1"/>
</dbReference>
<name>A0A1G6CDW6_9HYPH</name>
<accession>A0A1G6CDW6</accession>
<comment type="subcellular location">
    <subcellularLocation>
        <location evidence="1">Cell membrane</location>
        <topology evidence="1">Multi-pass membrane protein</topology>
    </subcellularLocation>
    <subcellularLocation>
        <location evidence="7">Membrane</location>
        <topology evidence="7">Multi-pass membrane protein</topology>
    </subcellularLocation>
</comment>
<feature type="transmembrane region" description="Helical" evidence="8">
    <location>
        <begin position="111"/>
        <end position="130"/>
    </location>
</feature>
<evidence type="ECO:0000313" key="11">
    <source>
        <dbReference type="Proteomes" id="UP000199071"/>
    </source>
</evidence>
<feature type="transmembrane region" description="Helical" evidence="8">
    <location>
        <begin position="33"/>
        <end position="54"/>
    </location>
</feature>
<evidence type="ECO:0000313" key="10">
    <source>
        <dbReference type="EMBL" id="SDB31076.1"/>
    </source>
</evidence>
<dbReference type="EMBL" id="FMXQ01000004">
    <property type="protein sequence ID" value="SDB31076.1"/>
    <property type="molecule type" value="Genomic_DNA"/>
</dbReference>
<keyword evidence="4 7" id="KW-0812">Transmembrane</keyword>
<feature type="transmembrane region" description="Helical" evidence="8">
    <location>
        <begin position="6"/>
        <end position="26"/>
    </location>
</feature>
<organism evidence="10 11">
    <name type="scientific">Bauldia litoralis</name>
    <dbReference type="NCBI Taxonomy" id="665467"/>
    <lineage>
        <taxon>Bacteria</taxon>
        <taxon>Pseudomonadati</taxon>
        <taxon>Pseudomonadota</taxon>
        <taxon>Alphaproteobacteria</taxon>
        <taxon>Hyphomicrobiales</taxon>
        <taxon>Kaistiaceae</taxon>
        <taxon>Bauldia</taxon>
    </lineage>
</organism>
<proteinExistence type="inferred from homology"/>
<evidence type="ECO:0000256" key="3">
    <source>
        <dbReference type="ARBA" id="ARBA00022475"/>
    </source>
</evidence>
<evidence type="ECO:0000256" key="1">
    <source>
        <dbReference type="ARBA" id="ARBA00004651"/>
    </source>
</evidence>
<dbReference type="PANTHER" id="PTHR42703:SF1">
    <property type="entry name" value="NA(+)_H(+) ANTIPORTER SUBUNIT D1"/>
    <property type="match status" value="1"/>
</dbReference>
<dbReference type="PRINTS" id="PR01434">
    <property type="entry name" value="NADHDHGNASE5"/>
</dbReference>
<gene>
    <name evidence="10" type="ORF">SAMN02982931_02364</name>
</gene>
<dbReference type="OrthoDB" id="9811798at2"/>
<dbReference type="STRING" id="665467.SAMN02982931_02364"/>
<dbReference type="InterPro" id="IPR001750">
    <property type="entry name" value="ND/Mrp_TM"/>
</dbReference>
<dbReference type="Pfam" id="PF00361">
    <property type="entry name" value="Proton_antipo_M"/>
    <property type="match status" value="1"/>
</dbReference>
<feature type="transmembrane region" description="Helical" evidence="8">
    <location>
        <begin position="79"/>
        <end position="99"/>
    </location>
</feature>
<keyword evidence="6 8" id="KW-0472">Membrane</keyword>
<evidence type="ECO:0000259" key="9">
    <source>
        <dbReference type="Pfam" id="PF00361"/>
    </source>
</evidence>